<dbReference type="HOGENOM" id="CLU_1743269_0_0_1"/>
<dbReference type="EnsemblPlants" id="KEH17327">
    <property type="protein sequence ID" value="KEH17327"/>
    <property type="gene ID" value="MTR_0023s0240"/>
</dbReference>
<reference evidence="1 3" key="2">
    <citation type="journal article" date="2014" name="BMC Genomics">
        <title>An improved genome release (version Mt4.0) for the model legume Medicago truncatula.</title>
        <authorList>
            <person name="Tang H."/>
            <person name="Krishnakumar V."/>
            <person name="Bidwell S."/>
            <person name="Rosen B."/>
            <person name="Chan A."/>
            <person name="Zhou S."/>
            <person name="Gentzbittel L."/>
            <person name="Childs K.L."/>
            <person name="Yandell M."/>
            <person name="Gundlach H."/>
            <person name="Mayer K.F."/>
            <person name="Schwartz D.C."/>
            <person name="Town C.D."/>
        </authorList>
    </citation>
    <scope>GENOME REANNOTATION</scope>
    <source>
        <strain evidence="1">A17</strain>
        <strain evidence="2 3">cv. Jemalong A17</strain>
    </source>
</reference>
<evidence type="ECO:0000313" key="1">
    <source>
        <dbReference type="EMBL" id="KEH17327.1"/>
    </source>
</evidence>
<dbReference type="Proteomes" id="UP000002051">
    <property type="component" value="Unassembled WGS sequence"/>
</dbReference>
<sequence>MAVFDMIEHLKTLYEDQARHGRPFSQPRCPKEGGACVPQSIQHDVVHVVSNFDHKHRVFYVILVHGDLVVTEEGIHEREQMNQQIGSLKHLKRSAPEDKSATKVMTSSEKSLAVVLEHHKSLDCVQEHSKSPVVVLEHLKSFAWFGSEQL</sequence>
<reference evidence="1 3" key="1">
    <citation type="journal article" date="2011" name="Nature">
        <title>The Medicago genome provides insight into the evolution of rhizobial symbioses.</title>
        <authorList>
            <person name="Young N.D."/>
            <person name="Debelle F."/>
            <person name="Oldroyd G.E."/>
            <person name="Geurts R."/>
            <person name="Cannon S.B."/>
            <person name="Udvardi M.K."/>
            <person name="Benedito V.A."/>
            <person name="Mayer K.F."/>
            <person name="Gouzy J."/>
            <person name="Schoof H."/>
            <person name="Van de Peer Y."/>
            <person name="Proost S."/>
            <person name="Cook D.R."/>
            <person name="Meyers B.C."/>
            <person name="Spannagl M."/>
            <person name="Cheung F."/>
            <person name="De Mita S."/>
            <person name="Krishnakumar V."/>
            <person name="Gundlach H."/>
            <person name="Zhou S."/>
            <person name="Mudge J."/>
            <person name="Bharti A.K."/>
            <person name="Murray J.D."/>
            <person name="Naoumkina M.A."/>
            <person name="Rosen B."/>
            <person name="Silverstein K.A."/>
            <person name="Tang H."/>
            <person name="Rombauts S."/>
            <person name="Zhao P.X."/>
            <person name="Zhou P."/>
            <person name="Barbe V."/>
            <person name="Bardou P."/>
            <person name="Bechner M."/>
            <person name="Bellec A."/>
            <person name="Berger A."/>
            <person name="Berges H."/>
            <person name="Bidwell S."/>
            <person name="Bisseling T."/>
            <person name="Choisne N."/>
            <person name="Couloux A."/>
            <person name="Denny R."/>
            <person name="Deshpande S."/>
            <person name="Dai X."/>
            <person name="Doyle J.J."/>
            <person name="Dudez A.M."/>
            <person name="Farmer A.D."/>
            <person name="Fouteau S."/>
            <person name="Franken C."/>
            <person name="Gibelin C."/>
            <person name="Gish J."/>
            <person name="Goldstein S."/>
            <person name="Gonzalez A.J."/>
            <person name="Green P.J."/>
            <person name="Hallab A."/>
            <person name="Hartog M."/>
            <person name="Hua A."/>
            <person name="Humphray S.J."/>
            <person name="Jeong D.H."/>
            <person name="Jing Y."/>
            <person name="Jocker A."/>
            <person name="Kenton S.M."/>
            <person name="Kim D.J."/>
            <person name="Klee K."/>
            <person name="Lai H."/>
            <person name="Lang C."/>
            <person name="Lin S."/>
            <person name="Macmil S.L."/>
            <person name="Magdelenat G."/>
            <person name="Matthews L."/>
            <person name="McCorrison J."/>
            <person name="Monaghan E.L."/>
            <person name="Mun J.H."/>
            <person name="Najar F.Z."/>
            <person name="Nicholson C."/>
            <person name="Noirot C."/>
            <person name="O'Bleness M."/>
            <person name="Paule C.R."/>
            <person name="Poulain J."/>
            <person name="Prion F."/>
            <person name="Qin B."/>
            <person name="Qu C."/>
            <person name="Retzel E.F."/>
            <person name="Riddle C."/>
            <person name="Sallet E."/>
            <person name="Samain S."/>
            <person name="Samson N."/>
            <person name="Sanders I."/>
            <person name="Saurat O."/>
            <person name="Scarpelli C."/>
            <person name="Schiex T."/>
            <person name="Segurens B."/>
            <person name="Severin A.J."/>
            <person name="Sherrier D.J."/>
            <person name="Shi R."/>
            <person name="Sims S."/>
            <person name="Singer S.R."/>
            <person name="Sinharoy S."/>
            <person name="Sterck L."/>
            <person name="Viollet A."/>
            <person name="Wang B.B."/>
            <person name="Wang K."/>
            <person name="Wang M."/>
            <person name="Wang X."/>
            <person name="Warfsmann J."/>
            <person name="Weissenbach J."/>
            <person name="White D.D."/>
            <person name="White J.D."/>
            <person name="Wiley G.B."/>
            <person name="Wincker P."/>
            <person name="Xing Y."/>
            <person name="Yang L."/>
            <person name="Yao Z."/>
            <person name="Ying F."/>
            <person name="Zhai J."/>
            <person name="Zhou L."/>
            <person name="Zuber A."/>
            <person name="Denarie J."/>
            <person name="Dixon R.A."/>
            <person name="May G.D."/>
            <person name="Schwartz D.C."/>
            <person name="Rogers J."/>
            <person name="Quetier F."/>
            <person name="Town C.D."/>
            <person name="Roe B.A."/>
        </authorList>
    </citation>
    <scope>NUCLEOTIDE SEQUENCE [LARGE SCALE GENOMIC DNA]</scope>
    <source>
        <strain evidence="1">A17</strain>
        <strain evidence="2 3">cv. Jemalong A17</strain>
    </source>
</reference>
<gene>
    <name evidence="1" type="ORF">MTR_0023s0240</name>
</gene>
<keyword evidence="3" id="KW-1185">Reference proteome</keyword>
<reference evidence="2" key="3">
    <citation type="submission" date="2015-06" db="UniProtKB">
        <authorList>
            <consortium name="EnsemblPlants"/>
        </authorList>
    </citation>
    <scope>IDENTIFICATION</scope>
    <source>
        <strain evidence="2">cv. Jemalong A17</strain>
    </source>
</reference>
<protein>
    <submittedName>
        <fullName evidence="1 2">Uncharacterized protein</fullName>
    </submittedName>
</protein>
<evidence type="ECO:0000313" key="2">
    <source>
        <dbReference type="EnsemblPlants" id="KEH17327"/>
    </source>
</evidence>
<accession>A0A072TIT4</accession>
<proteinExistence type="predicted"/>
<dbReference type="EMBL" id="KL402748">
    <property type="protein sequence ID" value="KEH17327.1"/>
    <property type="molecule type" value="Genomic_DNA"/>
</dbReference>
<dbReference type="AlphaFoldDB" id="A0A072TIT4"/>
<name>A0A072TIT4_MEDTR</name>
<organism evidence="1 3">
    <name type="scientific">Medicago truncatula</name>
    <name type="common">Barrel medic</name>
    <name type="synonym">Medicago tribuloides</name>
    <dbReference type="NCBI Taxonomy" id="3880"/>
    <lineage>
        <taxon>Eukaryota</taxon>
        <taxon>Viridiplantae</taxon>
        <taxon>Streptophyta</taxon>
        <taxon>Embryophyta</taxon>
        <taxon>Tracheophyta</taxon>
        <taxon>Spermatophyta</taxon>
        <taxon>Magnoliopsida</taxon>
        <taxon>eudicotyledons</taxon>
        <taxon>Gunneridae</taxon>
        <taxon>Pentapetalae</taxon>
        <taxon>rosids</taxon>
        <taxon>fabids</taxon>
        <taxon>Fabales</taxon>
        <taxon>Fabaceae</taxon>
        <taxon>Papilionoideae</taxon>
        <taxon>50 kb inversion clade</taxon>
        <taxon>NPAAA clade</taxon>
        <taxon>Hologalegina</taxon>
        <taxon>IRL clade</taxon>
        <taxon>Trifolieae</taxon>
        <taxon>Medicago</taxon>
    </lineage>
</organism>
<evidence type="ECO:0000313" key="3">
    <source>
        <dbReference type="Proteomes" id="UP000002051"/>
    </source>
</evidence>